<dbReference type="EMBL" id="LQYW01000129">
    <property type="protein sequence ID" value="KYD25990.1"/>
    <property type="molecule type" value="Genomic_DNA"/>
</dbReference>
<dbReference type="AlphaFoldDB" id="A0A150MNC7"/>
<organism evidence="1 2">
    <name type="scientific">Parageobacillus toebii</name>
    <dbReference type="NCBI Taxonomy" id="153151"/>
    <lineage>
        <taxon>Bacteria</taxon>
        <taxon>Bacillati</taxon>
        <taxon>Bacillota</taxon>
        <taxon>Bacilli</taxon>
        <taxon>Bacillales</taxon>
        <taxon>Anoxybacillaceae</taxon>
        <taxon>Parageobacillus</taxon>
    </lineage>
</organism>
<evidence type="ECO:0000313" key="2">
    <source>
        <dbReference type="Proteomes" id="UP000075324"/>
    </source>
</evidence>
<name>A0A150MNC7_9BACL</name>
<sequence>MRFYLTYEELKPERDELKKQLEECFYLTYEELKPGRLSQNGSDR</sequence>
<evidence type="ECO:0000313" key="1">
    <source>
        <dbReference type="EMBL" id="KYD25990.1"/>
    </source>
</evidence>
<proteinExistence type="predicted"/>
<gene>
    <name evidence="1" type="ORF">B4110_3794</name>
</gene>
<reference evidence="1 2" key="1">
    <citation type="submission" date="2016-01" db="EMBL/GenBank/DDBJ databases">
        <title>Draft Genome Sequences of Seven Thermophilic Sporeformers Isolated from Foods.</title>
        <authorList>
            <person name="Berendsen E.M."/>
            <person name="Wells-Bennik M.H."/>
            <person name="Krawcyk A.O."/>
            <person name="De Jong A."/>
            <person name="Holsappel S."/>
            <person name="Eijlander R.T."/>
            <person name="Kuipers O.P."/>
        </authorList>
    </citation>
    <scope>NUCLEOTIDE SEQUENCE [LARGE SCALE GENOMIC DNA]</scope>
    <source>
        <strain evidence="1 2">B4110</strain>
    </source>
</reference>
<accession>A0A150MNC7</accession>
<protein>
    <submittedName>
        <fullName evidence="1">Uncharacterized protein</fullName>
    </submittedName>
</protein>
<dbReference type="Proteomes" id="UP000075324">
    <property type="component" value="Unassembled WGS sequence"/>
</dbReference>
<comment type="caution">
    <text evidence="1">The sequence shown here is derived from an EMBL/GenBank/DDBJ whole genome shotgun (WGS) entry which is preliminary data.</text>
</comment>
<dbReference type="PATRIC" id="fig|153151.4.peg.849"/>